<proteinExistence type="predicted"/>
<comment type="caution">
    <text evidence="2">The sequence shown here is derived from an EMBL/GenBank/DDBJ whole genome shotgun (WGS) entry which is preliminary data.</text>
</comment>
<organism evidence="2 3">
    <name type="scientific">Citricoccus zhacaiensis</name>
    <dbReference type="NCBI Taxonomy" id="489142"/>
    <lineage>
        <taxon>Bacteria</taxon>
        <taxon>Bacillati</taxon>
        <taxon>Actinomycetota</taxon>
        <taxon>Actinomycetes</taxon>
        <taxon>Micrococcales</taxon>
        <taxon>Micrococcaceae</taxon>
        <taxon>Citricoccus</taxon>
    </lineage>
</organism>
<sequence length="91" mass="10368">MISRIAHMASSVVRSWRDTSRPKTKGQDRDAVDEVLTRVMLSLDREATEACDRLLQRASCASYSRFRASDVETKVPYVYAVFRPLYPDGPN</sequence>
<feature type="compositionally biased region" description="Basic and acidic residues" evidence="1">
    <location>
        <begin position="15"/>
        <end position="29"/>
    </location>
</feature>
<evidence type="ECO:0000313" key="3">
    <source>
        <dbReference type="Proteomes" id="UP000642509"/>
    </source>
</evidence>
<name>A0ABQ2MCE2_9MICC</name>
<keyword evidence="3" id="KW-1185">Reference proteome</keyword>
<accession>A0ABQ2MCE2</accession>
<dbReference type="EMBL" id="BMLQ01000015">
    <property type="protein sequence ID" value="GGO49970.1"/>
    <property type="molecule type" value="Genomic_DNA"/>
</dbReference>
<evidence type="ECO:0000313" key="2">
    <source>
        <dbReference type="EMBL" id="GGO49970.1"/>
    </source>
</evidence>
<dbReference type="Proteomes" id="UP000642509">
    <property type="component" value="Unassembled WGS sequence"/>
</dbReference>
<protein>
    <submittedName>
        <fullName evidence="2">Uncharacterized protein</fullName>
    </submittedName>
</protein>
<feature type="region of interest" description="Disordered" evidence="1">
    <location>
        <begin position="1"/>
        <end position="29"/>
    </location>
</feature>
<evidence type="ECO:0000256" key="1">
    <source>
        <dbReference type="SAM" id="MobiDB-lite"/>
    </source>
</evidence>
<reference evidence="3" key="1">
    <citation type="journal article" date="2019" name="Int. J. Syst. Evol. Microbiol.">
        <title>The Global Catalogue of Microorganisms (GCM) 10K type strain sequencing project: providing services to taxonomists for standard genome sequencing and annotation.</title>
        <authorList>
            <consortium name="The Broad Institute Genomics Platform"/>
            <consortium name="The Broad Institute Genome Sequencing Center for Infectious Disease"/>
            <person name="Wu L."/>
            <person name="Ma J."/>
        </authorList>
    </citation>
    <scope>NUCLEOTIDE SEQUENCE [LARGE SCALE GENOMIC DNA]</scope>
    <source>
        <strain evidence="3">CGMCC 1.7064</strain>
    </source>
</reference>
<gene>
    <name evidence="2" type="ORF">GCM10010977_33080</name>
</gene>